<feature type="binding site" evidence="7">
    <location>
        <begin position="243"/>
        <end position="246"/>
    </location>
    <ligand>
        <name>FAD</name>
        <dbReference type="ChEBI" id="CHEBI:57692"/>
    </ligand>
</feature>
<dbReference type="Gene3D" id="1.10.45.10">
    <property type="entry name" value="Vanillyl-alcohol Oxidase, Chain A, domain 4"/>
    <property type="match status" value="1"/>
</dbReference>
<proteinExistence type="inferred from homology"/>
<dbReference type="InterPro" id="IPR016164">
    <property type="entry name" value="FAD-linked_Oxase-like_C"/>
</dbReference>
<comment type="cofactor">
    <cofactor evidence="7">
        <name>FAD</name>
        <dbReference type="ChEBI" id="CHEBI:57692"/>
    </cofactor>
</comment>
<feature type="binding site" evidence="7">
    <location>
        <begin position="230"/>
        <end position="236"/>
    </location>
    <ligand>
        <name>FAD</name>
        <dbReference type="ChEBI" id="CHEBI:57692"/>
    </ligand>
</feature>
<dbReference type="InterPro" id="IPR004113">
    <property type="entry name" value="FAD-bd_oxidored_4_C"/>
</dbReference>
<gene>
    <name evidence="10" type="ORF">CFX0092_A0010</name>
</gene>
<dbReference type="UniPathway" id="UPA00781"/>
<evidence type="ECO:0000256" key="3">
    <source>
        <dbReference type="ARBA" id="ARBA00022827"/>
    </source>
</evidence>
<feature type="active site" description="Proton donor/acceptor" evidence="5">
    <location>
        <position position="504"/>
    </location>
</feature>
<keyword evidence="11" id="KW-1185">Reference proteome</keyword>
<evidence type="ECO:0000313" key="11">
    <source>
        <dbReference type="Proteomes" id="UP000215027"/>
    </source>
</evidence>
<sequence length="591" mass="65528">MADKSLNKSANLDEAVWGHRWGYRDTRFVINPDRSVRVTGDRYAVSGYDMPGFIPFIEETLDIKLDLTDLKPERVDKPVPPPRVNAGFSAALAAALPPDRISDDPRQRLLHSHGQTTADEVYQVLYVHLDRAADLVVWPQTQDEVVALVELAAAHDVCLVPYGGGTSVSAALKLPADETRLIVSVDMRRMDAIEWLDRENLRACVQAGITGAHLEERLAEQGFTCGHEPDSVELSTLGGWIATNASGMKKNRYGNIEDIVENVTMVTPRGVIEHLTNMPRVSMGMEPSRMAFGSEGNLGLITRAVIRIHKLPEVKRYASFVFADFATGTAFLYDLMRAGVLPASIRLVDNVQFRFGQALKARPSGRDKMMSRVQQTVLESVKHFDLHQMSAATVVMEGSAAEVEFQAEQIKRIAGQHGGMSGGSHNGQRGYMLTYAIAYIRDFLTDYHIIGETYETTVPWSRIHEVIAAVEQRSTEMHRAFGLPGKSYVSPRITQLYHTGVCIYFTHGFSARGVDRPDHIFAQIEHAMRETIMAHGGSISHHHGVGKLRRDFMDQVIPPAAADMLREIKAVADPTNVFGIANNIFAEEITN</sequence>
<dbReference type="AlphaFoldDB" id="A0A160SXA5"/>
<dbReference type="PANTHER" id="PTHR46568:SF1">
    <property type="entry name" value="ALKYLDIHYDROXYACETONEPHOSPHATE SYNTHASE, PEROXISOMAL"/>
    <property type="match status" value="1"/>
</dbReference>
<dbReference type="InterPro" id="IPR016171">
    <property type="entry name" value="Vanillyl_alc_oxidase_C-sub2"/>
</dbReference>
<dbReference type="InterPro" id="IPR016166">
    <property type="entry name" value="FAD-bd_PCMH"/>
</dbReference>
<evidence type="ECO:0000256" key="1">
    <source>
        <dbReference type="ARBA" id="ARBA00008000"/>
    </source>
</evidence>
<dbReference type="InterPro" id="IPR016169">
    <property type="entry name" value="FAD-bd_PCMH_sub2"/>
</dbReference>
<dbReference type="OrthoDB" id="9767256at2"/>
<accession>A0A160SXA5</accession>
<feature type="binding site" evidence="7">
    <location>
        <begin position="161"/>
        <end position="167"/>
    </location>
    <ligand>
        <name>FAD</name>
        <dbReference type="ChEBI" id="CHEBI:57692"/>
    </ligand>
</feature>
<dbReference type="Pfam" id="PF02913">
    <property type="entry name" value="FAD-oxidase_C"/>
    <property type="match status" value="1"/>
</dbReference>
<keyword evidence="2" id="KW-0285">Flavoprotein</keyword>
<evidence type="ECO:0000256" key="5">
    <source>
        <dbReference type="PIRSR" id="PIRSR625650-1"/>
    </source>
</evidence>
<evidence type="ECO:0000256" key="7">
    <source>
        <dbReference type="PIRSR" id="PIRSR625650-3"/>
    </source>
</evidence>
<dbReference type="SUPFAM" id="SSF56176">
    <property type="entry name" value="FAD-binding/transporter-associated domain-like"/>
    <property type="match status" value="1"/>
</dbReference>
<reference evidence="10" key="1">
    <citation type="submission" date="2016-01" db="EMBL/GenBank/DDBJ databases">
        <authorList>
            <person name="Mcilroy J.S."/>
            <person name="Karst M S."/>
            <person name="Albertsen M."/>
        </authorList>
    </citation>
    <scope>NUCLEOTIDE SEQUENCE</scope>
    <source>
        <strain evidence="10">Cfx-K</strain>
    </source>
</reference>
<dbReference type="RefSeq" id="WP_095041568.1">
    <property type="nucleotide sequence ID" value="NZ_LN890655.1"/>
</dbReference>
<comment type="similarity">
    <text evidence="1">Belongs to the FAD-binding oxidoreductase/transferase type 4 family.</text>
</comment>
<evidence type="ECO:0000256" key="2">
    <source>
        <dbReference type="ARBA" id="ARBA00022630"/>
    </source>
</evidence>
<dbReference type="Proteomes" id="UP000215027">
    <property type="component" value="Chromosome I"/>
</dbReference>
<dbReference type="Gene3D" id="3.30.300.330">
    <property type="match status" value="1"/>
</dbReference>
<dbReference type="GO" id="GO:0008611">
    <property type="term" value="P:ether lipid biosynthetic process"/>
    <property type="evidence" value="ECO:0007669"/>
    <property type="project" value="UniProtKB-UniPathway"/>
</dbReference>
<dbReference type="Gene3D" id="3.30.43.10">
    <property type="entry name" value="Uridine Diphospho-n-acetylenolpyruvylglucosamine Reductase, domain 2"/>
    <property type="match status" value="1"/>
</dbReference>
<dbReference type="PROSITE" id="PS51387">
    <property type="entry name" value="FAD_PCMH"/>
    <property type="match status" value="1"/>
</dbReference>
<dbReference type="Gene3D" id="3.30.160.650">
    <property type="match status" value="1"/>
</dbReference>
<dbReference type="Gene3D" id="3.30.465.10">
    <property type="match status" value="1"/>
</dbReference>
<dbReference type="EMBL" id="LN890655">
    <property type="protein sequence ID" value="CUS01891.1"/>
    <property type="molecule type" value="Genomic_DNA"/>
</dbReference>
<keyword evidence="4" id="KW-0560">Oxidoreductase</keyword>
<evidence type="ECO:0000313" key="10">
    <source>
        <dbReference type="EMBL" id="CUS01891.1"/>
    </source>
</evidence>
<feature type="binding site" evidence="7">
    <location>
        <begin position="295"/>
        <end position="301"/>
    </location>
    <ligand>
        <name>FAD</name>
        <dbReference type="ChEBI" id="CHEBI:57692"/>
    </ligand>
</feature>
<dbReference type="InterPro" id="IPR006094">
    <property type="entry name" value="Oxid_FAD_bind_N"/>
</dbReference>
<dbReference type="InterPro" id="IPR016167">
    <property type="entry name" value="FAD-bd_PCMH_sub1"/>
</dbReference>
<evidence type="ECO:0000259" key="9">
    <source>
        <dbReference type="PROSITE" id="PS51387"/>
    </source>
</evidence>
<feature type="domain" description="FAD-binding PCMH-type" evidence="9">
    <location>
        <begin position="129"/>
        <end position="311"/>
    </location>
</feature>
<protein>
    <recommendedName>
        <fullName evidence="9">FAD-binding PCMH-type domain-containing protein</fullName>
    </recommendedName>
</protein>
<name>A0A160SXA5_9CHLR</name>
<dbReference type="InterPro" id="IPR036318">
    <property type="entry name" value="FAD-bd_PCMH-like_sf"/>
</dbReference>
<dbReference type="Gene3D" id="3.30.70.3450">
    <property type="match status" value="1"/>
</dbReference>
<evidence type="ECO:0000256" key="4">
    <source>
        <dbReference type="ARBA" id="ARBA00023002"/>
    </source>
</evidence>
<feature type="site" description="Important for enzyme activity" evidence="8">
    <location>
        <position position="346"/>
    </location>
</feature>
<dbReference type="GO" id="GO:0008609">
    <property type="term" value="F:alkylglycerone-phosphate synthase activity"/>
    <property type="evidence" value="ECO:0007669"/>
    <property type="project" value="InterPro"/>
</dbReference>
<dbReference type="GO" id="GO:0071949">
    <property type="term" value="F:FAD binding"/>
    <property type="evidence" value="ECO:0007669"/>
    <property type="project" value="InterPro"/>
</dbReference>
<dbReference type="KEGG" id="pbf:CFX0092_A0010"/>
<evidence type="ECO:0000256" key="6">
    <source>
        <dbReference type="PIRSR" id="PIRSR625650-2"/>
    </source>
</evidence>
<dbReference type="Pfam" id="PF01565">
    <property type="entry name" value="FAD_binding_4"/>
    <property type="match status" value="1"/>
</dbReference>
<dbReference type="InterPro" id="IPR025650">
    <property type="entry name" value="Alkyl-DHAP_Synthase"/>
</dbReference>
<dbReference type="SUPFAM" id="SSF55103">
    <property type="entry name" value="FAD-linked oxidases, C-terminal domain"/>
    <property type="match status" value="1"/>
</dbReference>
<dbReference type="PANTHER" id="PTHR46568">
    <property type="entry name" value="ALKYLDIHYDROXYACETONEPHOSPHATE SYNTHASE, PEROXISOMAL"/>
    <property type="match status" value="1"/>
</dbReference>
<keyword evidence="3 7" id="KW-0274">FAD</keyword>
<evidence type="ECO:0000256" key="8">
    <source>
        <dbReference type="PIRSR" id="PIRSR625650-4"/>
    </source>
</evidence>
<feature type="binding site" evidence="6">
    <location>
        <position position="441"/>
    </location>
    <ligand>
        <name>substrate</name>
    </ligand>
</feature>
<dbReference type="GO" id="GO:0016491">
    <property type="term" value="F:oxidoreductase activity"/>
    <property type="evidence" value="ECO:0007669"/>
    <property type="project" value="UniProtKB-KW"/>
</dbReference>
<organism evidence="10 11">
    <name type="scientific">Candidatus Promineifilum breve</name>
    <dbReference type="NCBI Taxonomy" id="1806508"/>
    <lineage>
        <taxon>Bacteria</taxon>
        <taxon>Bacillati</taxon>
        <taxon>Chloroflexota</taxon>
        <taxon>Ardenticatenia</taxon>
        <taxon>Candidatus Promineifilales</taxon>
        <taxon>Candidatus Promineifilaceae</taxon>
        <taxon>Candidatus Promineifilum</taxon>
    </lineage>
</organism>